<evidence type="ECO:0000256" key="5">
    <source>
        <dbReference type="ARBA" id="ARBA00023242"/>
    </source>
</evidence>
<dbReference type="PANTHER" id="PTHR47540">
    <property type="entry name" value="THIAMINE REPRESSIBLE GENES REGULATORY PROTEIN THI5"/>
    <property type="match status" value="1"/>
</dbReference>
<dbReference type="SMART" id="SM00066">
    <property type="entry name" value="GAL4"/>
    <property type="match status" value="1"/>
</dbReference>
<dbReference type="GO" id="GO:0008270">
    <property type="term" value="F:zinc ion binding"/>
    <property type="evidence" value="ECO:0007669"/>
    <property type="project" value="InterPro"/>
</dbReference>
<evidence type="ECO:0000313" key="8">
    <source>
        <dbReference type="EMBL" id="TQV95488.1"/>
    </source>
</evidence>
<dbReference type="Gene3D" id="4.10.240.10">
    <property type="entry name" value="Zn(2)-C6 fungal-type DNA-binding domain"/>
    <property type="match status" value="1"/>
</dbReference>
<dbReference type="PROSITE" id="PS00463">
    <property type="entry name" value="ZN2_CY6_FUNGAL_1"/>
    <property type="match status" value="1"/>
</dbReference>
<protein>
    <submittedName>
        <fullName evidence="8">C6 transcription factor</fullName>
    </submittedName>
</protein>
<dbReference type="Pfam" id="PF00172">
    <property type="entry name" value="Zn_clus"/>
    <property type="match status" value="1"/>
</dbReference>
<comment type="caution">
    <text evidence="8">The sequence shown here is derived from an EMBL/GenBank/DDBJ whole genome shotgun (WGS) entry which is preliminary data.</text>
</comment>
<evidence type="ECO:0000256" key="1">
    <source>
        <dbReference type="ARBA" id="ARBA00004123"/>
    </source>
</evidence>
<keyword evidence="4" id="KW-0804">Transcription</keyword>
<evidence type="ECO:0000256" key="2">
    <source>
        <dbReference type="ARBA" id="ARBA00023015"/>
    </source>
</evidence>
<proteinExistence type="predicted"/>
<reference evidence="8 9" key="1">
    <citation type="journal article" date="2019" name="Appl. Microbiol. Biotechnol.">
        <title>Genome sequence of Isaria javanica and comparative genome analysis insights into family S53 peptidase evolution in fungal entomopathogens.</title>
        <authorList>
            <person name="Lin R."/>
            <person name="Zhang X."/>
            <person name="Xin B."/>
            <person name="Zou M."/>
            <person name="Gao Y."/>
            <person name="Qin F."/>
            <person name="Hu Q."/>
            <person name="Xie B."/>
            <person name="Cheng X."/>
        </authorList>
    </citation>
    <scope>NUCLEOTIDE SEQUENCE [LARGE SCALE GENOMIC DNA]</scope>
    <source>
        <strain evidence="8 9">IJ1G</strain>
    </source>
</reference>
<dbReference type="GO" id="GO:0043565">
    <property type="term" value="F:sequence-specific DNA binding"/>
    <property type="evidence" value="ECO:0007669"/>
    <property type="project" value="TreeGrafter"/>
</dbReference>
<evidence type="ECO:0000313" key="9">
    <source>
        <dbReference type="Proteomes" id="UP000315783"/>
    </source>
</evidence>
<organism evidence="8 9">
    <name type="scientific">Cordyceps javanica</name>
    <dbReference type="NCBI Taxonomy" id="43265"/>
    <lineage>
        <taxon>Eukaryota</taxon>
        <taxon>Fungi</taxon>
        <taxon>Dikarya</taxon>
        <taxon>Ascomycota</taxon>
        <taxon>Pezizomycotina</taxon>
        <taxon>Sordariomycetes</taxon>
        <taxon>Hypocreomycetidae</taxon>
        <taxon>Hypocreales</taxon>
        <taxon>Cordycipitaceae</taxon>
        <taxon>Cordyceps</taxon>
    </lineage>
</organism>
<dbReference type="GO" id="GO:0005634">
    <property type="term" value="C:nucleus"/>
    <property type="evidence" value="ECO:0007669"/>
    <property type="project" value="UniProtKB-SubCell"/>
</dbReference>
<keyword evidence="3" id="KW-0238">DNA-binding</keyword>
<accession>A0A545V183</accession>
<dbReference type="SUPFAM" id="SSF57701">
    <property type="entry name" value="Zn2/Cys6 DNA-binding domain"/>
    <property type="match status" value="1"/>
</dbReference>
<feature type="region of interest" description="Disordered" evidence="6">
    <location>
        <begin position="250"/>
        <end position="280"/>
    </location>
</feature>
<gene>
    <name evidence="8" type="ORF">IF1G_05317</name>
</gene>
<keyword evidence="9" id="KW-1185">Reference proteome</keyword>
<dbReference type="EMBL" id="SPUK01000007">
    <property type="protein sequence ID" value="TQV95488.1"/>
    <property type="molecule type" value="Genomic_DNA"/>
</dbReference>
<feature type="compositionally biased region" description="Basic and acidic residues" evidence="6">
    <location>
        <begin position="267"/>
        <end position="277"/>
    </location>
</feature>
<feature type="compositionally biased region" description="Polar residues" evidence="6">
    <location>
        <begin position="103"/>
        <end position="116"/>
    </location>
</feature>
<dbReference type="PANTHER" id="PTHR47540:SF2">
    <property type="entry name" value="ZN(II)2CYS6 TRANSCRIPTION FACTOR (EUROFUNG)"/>
    <property type="match status" value="1"/>
</dbReference>
<dbReference type="InterPro" id="IPR051711">
    <property type="entry name" value="Stress_Response_Reg"/>
</dbReference>
<name>A0A545V183_9HYPO</name>
<dbReference type="PROSITE" id="PS50048">
    <property type="entry name" value="ZN2_CY6_FUNGAL_2"/>
    <property type="match status" value="1"/>
</dbReference>
<keyword evidence="5" id="KW-0539">Nucleus</keyword>
<dbReference type="AlphaFoldDB" id="A0A545V183"/>
<evidence type="ECO:0000256" key="4">
    <source>
        <dbReference type="ARBA" id="ARBA00023163"/>
    </source>
</evidence>
<sequence length="354" mass="38490">MVHALIAEVFGRQDLGAAAFLSLCAGQAVGVDAAPMHRDAPIGRNVRGDPRFPVVPPIGGSNRIRAGWSCTPSPVPLQWEWTPVALLAINVQSMAIIRRVQGDTDNTSVNPSSPSEETAARRAPGPAAMLDSSAQPSRPLQPKATRGHERLPEYPTVKRRRPTVTACHHCRLKKIRCEGQRPACSSCETKALKCSYRDTTHASKASRESVPAVVHMLGQLPPTELARVVSHLKDEADTETILLTIKSSVAKQTTRQRDGSDSPSRAGSEDVVPRPKTPDIPLDIAGQPGTDLNWFWPVPCQPATDFAPLDSMTEPIDEYWIAERGVRVAAKSRPVYMFEAIPERLPATAAHEHT</sequence>
<evidence type="ECO:0000256" key="6">
    <source>
        <dbReference type="SAM" id="MobiDB-lite"/>
    </source>
</evidence>
<dbReference type="GO" id="GO:0045944">
    <property type="term" value="P:positive regulation of transcription by RNA polymerase II"/>
    <property type="evidence" value="ECO:0007669"/>
    <property type="project" value="TreeGrafter"/>
</dbReference>
<dbReference type="GO" id="GO:0000981">
    <property type="term" value="F:DNA-binding transcription factor activity, RNA polymerase II-specific"/>
    <property type="evidence" value="ECO:0007669"/>
    <property type="project" value="InterPro"/>
</dbReference>
<feature type="domain" description="Zn(2)-C6 fungal-type" evidence="7">
    <location>
        <begin position="166"/>
        <end position="196"/>
    </location>
</feature>
<evidence type="ECO:0000256" key="3">
    <source>
        <dbReference type="ARBA" id="ARBA00023125"/>
    </source>
</evidence>
<evidence type="ECO:0000259" key="7">
    <source>
        <dbReference type="PROSITE" id="PS50048"/>
    </source>
</evidence>
<dbReference type="Proteomes" id="UP000315783">
    <property type="component" value="Unassembled WGS sequence"/>
</dbReference>
<dbReference type="InterPro" id="IPR001138">
    <property type="entry name" value="Zn2Cys6_DnaBD"/>
</dbReference>
<feature type="region of interest" description="Disordered" evidence="6">
    <location>
        <begin position="102"/>
        <end position="157"/>
    </location>
</feature>
<keyword evidence="2" id="KW-0805">Transcription regulation</keyword>
<comment type="subcellular location">
    <subcellularLocation>
        <location evidence="1">Nucleus</location>
    </subcellularLocation>
</comment>
<dbReference type="InterPro" id="IPR036864">
    <property type="entry name" value="Zn2-C6_fun-type_DNA-bd_sf"/>
</dbReference>
<dbReference type="CDD" id="cd00067">
    <property type="entry name" value="GAL4"/>
    <property type="match status" value="1"/>
</dbReference>